<name>D9ZF70_9ZZZZ</name>
<dbReference type="SUPFAM" id="SSF51445">
    <property type="entry name" value="(Trans)glycosidases"/>
    <property type="match status" value="1"/>
</dbReference>
<protein>
    <submittedName>
        <fullName evidence="1">Putative carbohydrate-active enzyme</fullName>
    </submittedName>
</protein>
<dbReference type="CAZy" id="GH5">
    <property type="family name" value="Glycoside Hydrolase Family 5"/>
</dbReference>
<evidence type="ECO:0000313" key="1">
    <source>
        <dbReference type="EMBL" id="ADD61974.1"/>
    </source>
</evidence>
<proteinExistence type="predicted"/>
<dbReference type="PANTHER" id="PTHR37398:SF3">
    <property type="entry name" value="GLYCOSIDE HYDROLASE FAMILY 5 DOMAIN-CONTAINING PROTEIN"/>
    <property type="match status" value="1"/>
</dbReference>
<dbReference type="PROSITE" id="PS51257">
    <property type="entry name" value="PROKAR_LIPOPROTEIN"/>
    <property type="match status" value="1"/>
</dbReference>
<dbReference type="Gene3D" id="3.20.20.80">
    <property type="entry name" value="Glycosidases"/>
    <property type="match status" value="1"/>
</dbReference>
<dbReference type="AlphaFoldDB" id="D9ZF70"/>
<dbReference type="InterPro" id="IPR017853">
    <property type="entry name" value="GH"/>
</dbReference>
<sequence>MKVKQWLASSLAVLMLVSTAGCGDSSSSSKADNASSSASGGAGTSYYTPVVPEAAMPEKDYETTTDGSARVTVDGTKFMVGDKELWFNGVNSPWDKWNDFGGGFNFEFWQDHFQKLHNSGVNAARIWVVCNGDVGMLISADGTFDGATTAHWEDLDNLFYLAEQYQIYIMATVQSFDNFKDSNQNYNAWRALIQDSDKTDRFVDNYIVPFVQRYGKSDYFWSVDLCNEPDWIVENEECGKLDWLYLEQYYAKAAAAIHANSDVLVTVGMGMIKYNSDSQQGNKISDSELQSTLSGDKYDKSLAYVDFYSTHWYTWMQGMWGYPFGESPTDFGLDGTKPSVIGECPAVASDSDFDITSAYEEAYNNGWNGVFAWKTSGQDDGCGLWLDIQPAIEKMAGICEDKIFPNGKKAV</sequence>
<accession>D9ZF70</accession>
<reference evidence="1" key="1">
    <citation type="journal article" date="2010" name="Genome Res.">
        <title>Functional metagenomics to mine the human gut microbiome for dietary fiber catabolic enzymes.</title>
        <authorList>
            <person name="Tasse L."/>
            <person name="Bercovici J."/>
            <person name="Pizzut-Serin S."/>
            <person name="Robe P."/>
            <person name="Tap J."/>
            <person name="Klopp C."/>
            <person name="Cantarel B.L."/>
            <person name="Coutinho P.M."/>
            <person name="Henrissat B."/>
            <person name="Leclerc M."/>
            <person name="Dore J."/>
            <person name="Monsan P."/>
            <person name="Remaud-Simeon M."/>
            <person name="Potocki-Veronese G."/>
        </authorList>
    </citation>
    <scope>NUCLEOTIDE SEQUENCE</scope>
</reference>
<organism evidence="1">
    <name type="scientific">uncultured organism</name>
    <dbReference type="NCBI Taxonomy" id="155900"/>
    <lineage>
        <taxon>unclassified sequences</taxon>
        <taxon>environmental samples</taxon>
    </lineage>
</organism>
<dbReference type="PANTHER" id="PTHR37398">
    <property type="entry name" value="ENDO-BETA-1,4-MANNANASE"/>
    <property type="match status" value="1"/>
</dbReference>
<dbReference type="EMBL" id="GU942951">
    <property type="protein sequence ID" value="ADD61974.1"/>
    <property type="molecule type" value="Genomic_DNA"/>
</dbReference>